<dbReference type="PROSITE" id="PS50249">
    <property type="entry name" value="MPN"/>
    <property type="match status" value="1"/>
</dbReference>
<dbReference type="Pfam" id="PF20582">
    <property type="entry name" value="UPF0758_N"/>
    <property type="match status" value="1"/>
</dbReference>
<keyword evidence="4" id="KW-0862">Zinc</keyword>
<dbReference type="AlphaFoldDB" id="A0AAJ5W471"/>
<dbReference type="InterPro" id="IPR046778">
    <property type="entry name" value="UPF0758_N"/>
</dbReference>
<sequence>MYNKKLTIKDWSFQDRPREKLLIQGKKMMSDAELLAILIGSGSRDETAVELSRRILHCMDNDIQKLAELSIHELLKFKGIGEAKAIAIIAALEFSYRRINKEATRQTIKIQESKDIYKHMTQYLKNLNGEEFWAVILNRENRIICTHQLNKQSETNLDAKLLFELALENQAQRIILCRYDPFGTLKPSNEDLLINKLVEAGKMLGVCVCDYLILTDMNYLSFTDQGLL</sequence>
<dbReference type="PANTHER" id="PTHR30471">
    <property type="entry name" value="DNA REPAIR PROTEIN RADC"/>
    <property type="match status" value="1"/>
</dbReference>
<dbReference type="EMBL" id="CP119313">
    <property type="protein sequence ID" value="WEK17841.1"/>
    <property type="molecule type" value="Genomic_DNA"/>
</dbReference>
<dbReference type="GO" id="GO:0046872">
    <property type="term" value="F:metal ion binding"/>
    <property type="evidence" value="ECO:0007669"/>
    <property type="project" value="UniProtKB-KW"/>
</dbReference>
<protein>
    <submittedName>
        <fullName evidence="8">DNA repair protein RadC</fullName>
    </submittedName>
</protein>
<comment type="similarity">
    <text evidence="6">Belongs to the UPF0758 family.</text>
</comment>
<dbReference type="NCBIfam" id="TIGR00608">
    <property type="entry name" value="radc"/>
    <property type="match status" value="1"/>
</dbReference>
<evidence type="ECO:0000256" key="2">
    <source>
        <dbReference type="ARBA" id="ARBA00022723"/>
    </source>
</evidence>
<dbReference type="Gene3D" id="3.40.140.10">
    <property type="entry name" value="Cytidine Deaminase, domain 2"/>
    <property type="match status" value="1"/>
</dbReference>
<gene>
    <name evidence="8" type="primary">radC</name>
    <name evidence="8" type="ORF">P0Y49_13640</name>
</gene>
<dbReference type="InterPro" id="IPR001405">
    <property type="entry name" value="UPF0758"/>
</dbReference>
<dbReference type="InterPro" id="IPR025657">
    <property type="entry name" value="RadC_JAB"/>
</dbReference>
<evidence type="ECO:0000313" key="9">
    <source>
        <dbReference type="Proteomes" id="UP001214530"/>
    </source>
</evidence>
<evidence type="ECO:0000313" key="8">
    <source>
        <dbReference type="EMBL" id="WEK17841.1"/>
    </source>
</evidence>
<organism evidence="8 9">
    <name type="scientific">Candidatus Pedobacter colombiensis</name>
    <dbReference type="NCBI Taxonomy" id="3121371"/>
    <lineage>
        <taxon>Bacteria</taxon>
        <taxon>Pseudomonadati</taxon>
        <taxon>Bacteroidota</taxon>
        <taxon>Sphingobacteriia</taxon>
        <taxon>Sphingobacteriales</taxon>
        <taxon>Sphingobacteriaceae</taxon>
        <taxon>Pedobacter</taxon>
    </lineage>
</organism>
<dbReference type="PANTHER" id="PTHR30471:SF3">
    <property type="entry name" value="UPF0758 PROTEIN YEES-RELATED"/>
    <property type="match status" value="1"/>
</dbReference>
<keyword evidence="1" id="KW-0645">Protease</keyword>
<dbReference type="Proteomes" id="UP001214530">
    <property type="component" value="Chromosome"/>
</dbReference>
<dbReference type="GO" id="GO:0006508">
    <property type="term" value="P:proteolysis"/>
    <property type="evidence" value="ECO:0007669"/>
    <property type="project" value="UniProtKB-KW"/>
</dbReference>
<accession>A0AAJ5W471</accession>
<dbReference type="GO" id="GO:0008237">
    <property type="term" value="F:metallopeptidase activity"/>
    <property type="evidence" value="ECO:0007669"/>
    <property type="project" value="UniProtKB-KW"/>
</dbReference>
<evidence type="ECO:0000256" key="5">
    <source>
        <dbReference type="ARBA" id="ARBA00023049"/>
    </source>
</evidence>
<keyword evidence="3" id="KW-0378">Hydrolase</keyword>
<proteinExistence type="inferred from homology"/>
<name>A0AAJ5W471_9SPHI</name>
<keyword evidence="2" id="KW-0479">Metal-binding</keyword>
<feature type="domain" description="MPN" evidence="7">
    <location>
        <begin position="109"/>
        <end position="228"/>
    </location>
</feature>
<reference evidence="8" key="1">
    <citation type="submission" date="2023-03" db="EMBL/GenBank/DDBJ databases">
        <title>Andean soil-derived lignocellulolytic bacterial consortium as a source of novel taxa and putative plastic-active enzymes.</title>
        <authorList>
            <person name="Diaz-Garcia L."/>
            <person name="Chuvochina M."/>
            <person name="Feuerriegel G."/>
            <person name="Bunk B."/>
            <person name="Sproer C."/>
            <person name="Streit W.R."/>
            <person name="Rodriguez L.M."/>
            <person name="Overmann J."/>
            <person name="Jimenez D.J."/>
        </authorList>
    </citation>
    <scope>NUCLEOTIDE SEQUENCE</scope>
    <source>
        <strain evidence="8">MAG 3858</strain>
    </source>
</reference>
<evidence type="ECO:0000256" key="1">
    <source>
        <dbReference type="ARBA" id="ARBA00022670"/>
    </source>
</evidence>
<dbReference type="InterPro" id="IPR037518">
    <property type="entry name" value="MPN"/>
</dbReference>
<evidence type="ECO:0000256" key="6">
    <source>
        <dbReference type="RuleBase" id="RU003797"/>
    </source>
</evidence>
<evidence type="ECO:0000256" key="3">
    <source>
        <dbReference type="ARBA" id="ARBA00022801"/>
    </source>
</evidence>
<dbReference type="Pfam" id="PF04002">
    <property type="entry name" value="RadC"/>
    <property type="match status" value="1"/>
</dbReference>
<evidence type="ECO:0000259" key="7">
    <source>
        <dbReference type="PROSITE" id="PS50249"/>
    </source>
</evidence>
<keyword evidence="5" id="KW-0482">Metalloprotease</keyword>
<evidence type="ECO:0000256" key="4">
    <source>
        <dbReference type="ARBA" id="ARBA00022833"/>
    </source>
</evidence>